<dbReference type="eggNOG" id="ENOG5031276">
    <property type="taxonomic scope" value="Bacteria"/>
</dbReference>
<dbReference type="RefSeq" id="WP_034709970.1">
    <property type="nucleotide sequence ID" value="NZ_JPRH01000002.1"/>
</dbReference>
<accession>A0A086A9F7</accession>
<evidence type="ECO:0000313" key="1">
    <source>
        <dbReference type="EMBL" id="KFF13321.1"/>
    </source>
</evidence>
<keyword evidence="2" id="KW-1185">Reference proteome</keyword>
<dbReference type="Proteomes" id="UP000028705">
    <property type="component" value="Unassembled WGS sequence"/>
</dbReference>
<dbReference type="AlphaFoldDB" id="A0A086A9F7"/>
<comment type="caution">
    <text evidence="1">The sequence shown here is derived from an EMBL/GenBank/DDBJ whole genome shotgun (WGS) entry which is preliminary data.</text>
</comment>
<organism evidence="1 2">
    <name type="scientific">Chryseobacterium soli</name>
    <dbReference type="NCBI Taxonomy" id="445961"/>
    <lineage>
        <taxon>Bacteria</taxon>
        <taxon>Pseudomonadati</taxon>
        <taxon>Bacteroidota</taxon>
        <taxon>Flavobacteriia</taxon>
        <taxon>Flavobacteriales</taxon>
        <taxon>Weeksellaceae</taxon>
        <taxon>Chryseobacterium group</taxon>
        <taxon>Chryseobacterium</taxon>
    </lineage>
</organism>
<dbReference type="EMBL" id="JPRH01000002">
    <property type="protein sequence ID" value="KFF13321.1"/>
    <property type="molecule type" value="Genomic_DNA"/>
</dbReference>
<sequence>MAEEIYFIKTNPTIARINLYNKLCREEKNILDFLDDDKKTSLEIIKTKVQGSINSLTHDEFLSIYNWIKNTCIPAHDATIEEEVKTQLFINGIDLFFEIPAKTSAKSFSDLLSHYETIIGHHLPFISETNHFNRFLIYSMFYTGKLKLFFDLYEQKNDPTDEHIFMQLDMLKPNYKDLYELAEQEFNIGLPAFQNLISESQKLGEFHQTANNNQSYSIPSELVPLLENEKDILATASLYQTLSGLYELTKYYKDSIIKLHLY</sequence>
<name>A0A086A9F7_9FLAO</name>
<reference evidence="1 2" key="1">
    <citation type="submission" date="2014-07" db="EMBL/GenBank/DDBJ databases">
        <title>Genome of Chryseobacterium soli DSM 19298.</title>
        <authorList>
            <person name="Stropko S.J."/>
            <person name="Pipes S.E."/>
            <person name="Newman J."/>
        </authorList>
    </citation>
    <scope>NUCLEOTIDE SEQUENCE [LARGE SCALE GENOMIC DNA]</scope>
    <source>
        <strain evidence="1 2">DSM 19298</strain>
    </source>
</reference>
<proteinExistence type="predicted"/>
<protein>
    <submittedName>
        <fullName evidence="1">Uncharacterized protein</fullName>
    </submittedName>
</protein>
<gene>
    <name evidence="1" type="ORF">IW15_05870</name>
</gene>
<dbReference type="OrthoDB" id="1270372at2"/>
<evidence type="ECO:0000313" key="2">
    <source>
        <dbReference type="Proteomes" id="UP000028705"/>
    </source>
</evidence>